<accession>A0A433QTE2</accession>
<gene>
    <name evidence="1" type="ORF">BC938DRAFT_473269</name>
</gene>
<evidence type="ECO:0008006" key="3">
    <source>
        <dbReference type="Google" id="ProtNLM"/>
    </source>
</evidence>
<evidence type="ECO:0000313" key="2">
    <source>
        <dbReference type="Proteomes" id="UP000274822"/>
    </source>
</evidence>
<dbReference type="Gene3D" id="3.30.465.10">
    <property type="match status" value="1"/>
</dbReference>
<dbReference type="EMBL" id="RBNJ01001533">
    <property type="protein sequence ID" value="RUS33059.1"/>
    <property type="molecule type" value="Genomic_DNA"/>
</dbReference>
<evidence type="ECO:0000313" key="1">
    <source>
        <dbReference type="EMBL" id="RUS33059.1"/>
    </source>
</evidence>
<dbReference type="Gene3D" id="3.40.462.20">
    <property type="match status" value="1"/>
</dbReference>
<dbReference type="AlphaFoldDB" id="A0A433QTE2"/>
<organism evidence="1 2">
    <name type="scientific">Jimgerdemannia flammicorona</name>
    <dbReference type="NCBI Taxonomy" id="994334"/>
    <lineage>
        <taxon>Eukaryota</taxon>
        <taxon>Fungi</taxon>
        <taxon>Fungi incertae sedis</taxon>
        <taxon>Mucoromycota</taxon>
        <taxon>Mucoromycotina</taxon>
        <taxon>Endogonomycetes</taxon>
        <taxon>Endogonales</taxon>
        <taxon>Endogonaceae</taxon>
        <taxon>Jimgerdemannia</taxon>
    </lineage>
</organism>
<dbReference type="Proteomes" id="UP000274822">
    <property type="component" value="Unassembled WGS sequence"/>
</dbReference>
<name>A0A433QTE2_9FUNG</name>
<protein>
    <recommendedName>
        <fullName evidence="3">Berberine/berberine-like domain-containing protein</fullName>
    </recommendedName>
</protein>
<reference evidence="1 2" key="1">
    <citation type="journal article" date="2018" name="New Phytol.">
        <title>Phylogenomics of Endogonaceae and evolution of mycorrhizas within Mucoromycota.</title>
        <authorList>
            <person name="Chang Y."/>
            <person name="Desiro A."/>
            <person name="Na H."/>
            <person name="Sandor L."/>
            <person name="Lipzen A."/>
            <person name="Clum A."/>
            <person name="Barry K."/>
            <person name="Grigoriev I.V."/>
            <person name="Martin F.M."/>
            <person name="Stajich J.E."/>
            <person name="Smith M.E."/>
            <person name="Bonito G."/>
            <person name="Spatafora J.W."/>
        </authorList>
    </citation>
    <scope>NUCLEOTIDE SEQUENCE [LARGE SCALE GENOMIC DNA]</scope>
    <source>
        <strain evidence="1 2">AD002</strain>
    </source>
</reference>
<sequence>MASKAIRLFSCNVTVFPPRSLARGRDAQRLGQLIADSKSLGLNFIECIKVVYIDLTLVYDSDSTLSEFKQLMDGIKIVLSLKPTHLRHLVVNATNEFLYYDSSYTRFALNLLHQIQGDFGSISKLSLKGCRIRAPSHFEDVLALLSPIYSVWNRSGDEAFDKLNVDWVVDTIKAIKPWILGYYTNELQERLPGDKVYWEKCYEPATWSQLLALKAKHDPLGLFRSLTGSADDFFTRSPTL</sequence>
<dbReference type="InterPro" id="IPR016169">
    <property type="entry name" value="FAD-bd_PCMH_sub2"/>
</dbReference>
<proteinExistence type="predicted"/>
<keyword evidence="2" id="KW-1185">Reference proteome</keyword>
<comment type="caution">
    <text evidence="1">The sequence shown here is derived from an EMBL/GenBank/DDBJ whole genome shotgun (WGS) entry which is preliminary data.</text>
</comment>